<dbReference type="GO" id="GO:0046983">
    <property type="term" value="F:protein dimerization activity"/>
    <property type="evidence" value="ECO:0007669"/>
    <property type="project" value="InterPro"/>
</dbReference>
<gene>
    <name evidence="6" type="ORF">KSK55_15760</name>
</gene>
<feature type="domain" description="O-methyltransferase dimerisation" evidence="5">
    <location>
        <begin position="22"/>
        <end position="88"/>
    </location>
</feature>
<proteinExistence type="predicted"/>
<dbReference type="AlphaFoldDB" id="A0A8F5ZGM9"/>
<dbReference type="GO" id="GO:0032259">
    <property type="term" value="P:methylation"/>
    <property type="evidence" value="ECO:0007669"/>
    <property type="project" value="UniProtKB-KW"/>
</dbReference>
<dbReference type="GO" id="GO:0008171">
    <property type="term" value="F:O-methyltransferase activity"/>
    <property type="evidence" value="ECO:0007669"/>
    <property type="project" value="InterPro"/>
</dbReference>
<evidence type="ECO:0000256" key="3">
    <source>
        <dbReference type="ARBA" id="ARBA00022691"/>
    </source>
</evidence>
<dbReference type="Pfam" id="PF08100">
    <property type="entry name" value="Dimerisation"/>
    <property type="match status" value="1"/>
</dbReference>
<dbReference type="InterPro" id="IPR001077">
    <property type="entry name" value="COMT_C"/>
</dbReference>
<keyword evidence="2" id="KW-0808">Transferase</keyword>
<dbReference type="InterPro" id="IPR016461">
    <property type="entry name" value="COMT-like"/>
</dbReference>
<name>A0A8F5ZGM9_METHU</name>
<protein>
    <submittedName>
        <fullName evidence="6">Methyltransferase domain-containing protein</fullName>
    </submittedName>
</protein>
<evidence type="ECO:0000256" key="2">
    <source>
        <dbReference type="ARBA" id="ARBA00022679"/>
    </source>
</evidence>
<evidence type="ECO:0000256" key="1">
    <source>
        <dbReference type="ARBA" id="ARBA00022603"/>
    </source>
</evidence>
<evidence type="ECO:0000259" key="5">
    <source>
        <dbReference type="Pfam" id="PF08100"/>
    </source>
</evidence>
<keyword evidence="3" id="KW-0949">S-adenosyl-L-methionine</keyword>
<sequence length="336" mass="37482">MPDIQIGFKPLQDLLLKKSEANILLAAIELDLFSVLEKNHSAEGIAQILHLHPQNTAHILNALVAFNLIWKDGDIYNNSPIANDFLVSGKPTYLGDYLRTCDPWYAISPEMICKLVREGPKQAERDVNPHSENFLEMQTRRSINYQRSGMAHMVVRLVSSLPEYSDFNRMLDLGCGPGLLGIALALDHPTLNVILFDKPDIISVAERCVLEYGVSDRVTTMAGNYLNDSFGDGYDLILASMTLNYALGSFDRLMKKIYEGLNHGGVCATLSDGRTQNGSKPEEIVISMLLPDLLGQNMAIREDFIANAMFHTGFHRVRTKMVQSPIGELEWTIGKK</sequence>
<evidence type="ECO:0000259" key="4">
    <source>
        <dbReference type="Pfam" id="PF00891"/>
    </source>
</evidence>
<dbReference type="EMBL" id="CP077107">
    <property type="protein sequence ID" value="QXO94739.1"/>
    <property type="molecule type" value="Genomic_DNA"/>
</dbReference>
<reference evidence="6 7" key="1">
    <citation type="submission" date="2021-06" db="EMBL/GenBank/DDBJ databases">
        <title>Complete genome sequence of the secondary alcohol utilizing methanogen Methanospirillum hungatei strain GP1.</title>
        <authorList>
            <person name="Day L.A."/>
            <person name="Costa K.C."/>
        </authorList>
    </citation>
    <scope>NUCLEOTIDE SEQUENCE [LARGE SCALE GENOMIC DNA]</scope>
    <source>
        <strain evidence="6 7">GP1</strain>
    </source>
</reference>
<dbReference type="Pfam" id="PF00891">
    <property type="entry name" value="Methyltransf_2"/>
    <property type="match status" value="1"/>
</dbReference>
<organism evidence="6 7">
    <name type="scientific">Methanospirillum hungatei</name>
    <dbReference type="NCBI Taxonomy" id="2203"/>
    <lineage>
        <taxon>Archaea</taxon>
        <taxon>Methanobacteriati</taxon>
        <taxon>Methanobacteriota</taxon>
        <taxon>Stenosarchaea group</taxon>
        <taxon>Methanomicrobia</taxon>
        <taxon>Methanomicrobiales</taxon>
        <taxon>Methanospirillaceae</taxon>
        <taxon>Methanospirillum</taxon>
    </lineage>
</organism>
<dbReference type="Proteomes" id="UP000694228">
    <property type="component" value="Chromosome"/>
</dbReference>
<dbReference type="InterPro" id="IPR012967">
    <property type="entry name" value="COMT_dimerisation"/>
</dbReference>
<feature type="domain" description="O-methyltransferase C-terminal" evidence="4">
    <location>
        <begin position="153"/>
        <end position="266"/>
    </location>
</feature>
<evidence type="ECO:0000313" key="6">
    <source>
        <dbReference type="EMBL" id="QXO94739.1"/>
    </source>
</evidence>
<dbReference type="OrthoDB" id="146767at2157"/>
<evidence type="ECO:0000313" key="7">
    <source>
        <dbReference type="Proteomes" id="UP000694228"/>
    </source>
</evidence>
<keyword evidence="1 6" id="KW-0489">Methyltransferase</keyword>
<dbReference type="PROSITE" id="PS51683">
    <property type="entry name" value="SAM_OMT_II"/>
    <property type="match status" value="1"/>
</dbReference>
<dbReference type="CDD" id="cd02440">
    <property type="entry name" value="AdoMet_MTases"/>
    <property type="match status" value="1"/>
</dbReference>
<accession>A0A8F5ZGM9</accession>